<sequence>MILIKSYRCDISKQVPYHIFYCLNLAFVASFGQCSLFKSQTSIFLLSFNLLFVNDNIKTPYRMETFDHAIKFNKFQSKAWVNKKDEKELCILQMFQNQQLIMLLLISIFLRHIDACNILKNDLEISISTYENMYWEIKDELIEGELTKFRLEGDQNGTYFKLQQPNDIYDQKPFPYQIQEIIKARSYRKGEFWMNEYSLLGQDSQGFHIYIIQDERFGQLSLHHPCSDFDYLDENNFVVACHDNQNLIIEIINKNGTTLHAYSKFIEQKSRINLAIYKTTIPYLLIYIPAYEEEVVSIQSTIKVFIIDSFQIQETPYYLDKKKLSELFQNELKYFSVIDVKIYAKKLFVLDYRLGPISLVLDGKGNFTNAKLMTSSSYITEFYSFSIRNNDEIIVLGFVQKNQMSMRVLKNGRYDDVVRTFEKDDFTLGLCGVQITPLYYLINSNKELMIFDDKELVDRIQIYKGVFIANPSFDLYVFFHSNKAEFYEISSGILTVLKQIQKSDNQKYFKLFDSQNANCYVDIVLQIYDKLDAKIHTNFQTNFYQDRIVYYPPYPLKYYTWPRITNGPNVQQQISLLKDQKHKIDIKFLSLSPLTITGISQFDQNNVIFSLINNNQGLNQYLVQTENLSAFIYVCELNELEQKCSQKSTFFPLIKLVEDNIEWTEVGMHDSYIGIKTQNNHVVTIYKLGDSKIVQIFQIKTSLQDERTQITDFAINARFVFVLITGMDEIQIYSLSLKQQIDTISNLQNAQKVYVSNTFNKNLLFIKCNNKIIIGHYVNEFNFISQIQVTDQQNVQLLLSIFRSTLVIVYKTVTEQGILQYLIHNLNSVTLLRRLPLYYYQLPQKLQLASNPLKNLIMVTAYSVYTQTTVILVYQINEYQRNSLLTVIDTFDYFESELNYCVAGMEDTVIQFIYKGNVYSYLYFEQPRIYFNQVTDPSHFQTTLQLQQQEWNDYYNFRREYNKEITLVDMQLEMEWIKSNINLRFEECEKVQSVQIDNNWIQGQRIQFKLSCILCTTDNDGGQIYLLNQFKKSNRQIQSKSIQEIIKFDQNNVLILSELTGTKQYLQFLDDFGNITNEIELQSEQQGYVASKLFLLTKQILVVLYENKTERKTELWYYYCWEQQERQDCKIMGKMEFQQRKIITEMHYFNNVQIVLTEGQTEYPSIYFYSLEVDDKLFAVQQFNLIINKDYFHESFNVTSFDVMKLSENQGCLIFAEFRIGIIALKMILTKEEVSVQQYQYMVLPFSQQKLVEPQENRLIKLEMFKEGNNNCNLILVDEINESYQMNFRYEKGEFRISIVQVFQKLGNIIKLGSIGVLDHYLIQLYRYENKNYYCLYEIEETMDLRGNAGICKAGLKQVGYDERLSYDFVVRKNQIGKYQLLITTYEDRILQVYTIDSAARIVVRNSEELRNYTVNLIAVNPYKQVQMAINITLSSCPIADQDMTLFFILLIVVLGILLVGIIVCVAIHICINKHRKRRRSYKAIQ</sequence>
<dbReference type="OrthoDB" id="294691at2759"/>
<name>A0A8S1WVQ8_PAROT</name>
<feature type="transmembrane region" description="Helical" evidence="1">
    <location>
        <begin position="1446"/>
        <end position="1472"/>
    </location>
</feature>
<dbReference type="EMBL" id="CAJJDP010000104">
    <property type="protein sequence ID" value="CAD8193462.1"/>
    <property type="molecule type" value="Genomic_DNA"/>
</dbReference>
<keyword evidence="1" id="KW-0812">Transmembrane</keyword>
<evidence type="ECO:0000313" key="3">
    <source>
        <dbReference type="Proteomes" id="UP000683925"/>
    </source>
</evidence>
<keyword evidence="1" id="KW-1133">Transmembrane helix</keyword>
<evidence type="ECO:0000313" key="2">
    <source>
        <dbReference type="EMBL" id="CAD8193462.1"/>
    </source>
</evidence>
<reference evidence="2" key="1">
    <citation type="submission" date="2021-01" db="EMBL/GenBank/DDBJ databases">
        <authorList>
            <consortium name="Genoscope - CEA"/>
            <person name="William W."/>
        </authorList>
    </citation>
    <scope>NUCLEOTIDE SEQUENCE</scope>
</reference>
<proteinExistence type="predicted"/>
<keyword evidence="1" id="KW-0472">Membrane</keyword>
<accession>A0A8S1WVQ8</accession>
<evidence type="ECO:0000256" key="1">
    <source>
        <dbReference type="SAM" id="Phobius"/>
    </source>
</evidence>
<comment type="caution">
    <text evidence="2">The sequence shown here is derived from an EMBL/GenBank/DDBJ whole genome shotgun (WGS) entry which is preliminary data.</text>
</comment>
<keyword evidence="3" id="KW-1185">Reference proteome</keyword>
<organism evidence="2 3">
    <name type="scientific">Paramecium octaurelia</name>
    <dbReference type="NCBI Taxonomy" id="43137"/>
    <lineage>
        <taxon>Eukaryota</taxon>
        <taxon>Sar</taxon>
        <taxon>Alveolata</taxon>
        <taxon>Ciliophora</taxon>
        <taxon>Intramacronucleata</taxon>
        <taxon>Oligohymenophorea</taxon>
        <taxon>Peniculida</taxon>
        <taxon>Parameciidae</taxon>
        <taxon>Paramecium</taxon>
    </lineage>
</organism>
<gene>
    <name evidence="2" type="ORF">POCTA_138.1.T1040158</name>
</gene>
<dbReference type="Proteomes" id="UP000683925">
    <property type="component" value="Unassembled WGS sequence"/>
</dbReference>
<dbReference type="OMA" id="MQLEMEW"/>
<protein>
    <recommendedName>
        <fullName evidence="4">Transmembrane protein</fullName>
    </recommendedName>
</protein>
<evidence type="ECO:0008006" key="4">
    <source>
        <dbReference type="Google" id="ProtNLM"/>
    </source>
</evidence>